<gene>
    <name evidence="1" type="ORF">S01H1_70768</name>
</gene>
<feature type="non-terminal residue" evidence="1">
    <location>
        <position position="36"/>
    </location>
</feature>
<protein>
    <submittedName>
        <fullName evidence="1">Uncharacterized protein</fullName>
    </submittedName>
</protein>
<comment type="caution">
    <text evidence="1">The sequence shown here is derived from an EMBL/GenBank/DDBJ whole genome shotgun (WGS) entry which is preliminary data.</text>
</comment>
<accession>X0YH32</accession>
<proteinExistence type="predicted"/>
<dbReference type="AlphaFoldDB" id="X0YH32"/>
<organism evidence="1">
    <name type="scientific">marine sediment metagenome</name>
    <dbReference type="NCBI Taxonomy" id="412755"/>
    <lineage>
        <taxon>unclassified sequences</taxon>
        <taxon>metagenomes</taxon>
        <taxon>ecological metagenomes</taxon>
    </lineage>
</organism>
<reference evidence="1" key="1">
    <citation type="journal article" date="2014" name="Front. Microbiol.">
        <title>High frequency of phylogenetically diverse reductive dehalogenase-homologous genes in deep subseafloor sedimentary metagenomes.</title>
        <authorList>
            <person name="Kawai M."/>
            <person name="Futagami T."/>
            <person name="Toyoda A."/>
            <person name="Takaki Y."/>
            <person name="Nishi S."/>
            <person name="Hori S."/>
            <person name="Arai W."/>
            <person name="Tsubouchi T."/>
            <person name="Morono Y."/>
            <person name="Uchiyama I."/>
            <person name="Ito T."/>
            <person name="Fujiyama A."/>
            <person name="Inagaki F."/>
            <person name="Takami H."/>
        </authorList>
    </citation>
    <scope>NUCLEOTIDE SEQUENCE</scope>
    <source>
        <strain evidence="1">Expedition CK06-06</strain>
    </source>
</reference>
<sequence length="36" mass="4353">MSSKLQHIDQIVKTEIKDFSEQFFKDYCFKKGKKKV</sequence>
<evidence type="ECO:0000313" key="1">
    <source>
        <dbReference type="EMBL" id="GAG36131.1"/>
    </source>
</evidence>
<name>X0YH32_9ZZZZ</name>
<dbReference type="EMBL" id="BARS01047079">
    <property type="protein sequence ID" value="GAG36131.1"/>
    <property type="molecule type" value="Genomic_DNA"/>
</dbReference>